<dbReference type="PROSITE" id="PS50914">
    <property type="entry name" value="BON"/>
    <property type="match status" value="3"/>
</dbReference>
<accession>A0ABR7A971</accession>
<dbReference type="RefSeq" id="WP_186904952.1">
    <property type="nucleotide sequence ID" value="NZ_CBDHGB010000003.1"/>
</dbReference>
<dbReference type="PANTHER" id="PTHR34606">
    <property type="entry name" value="BON DOMAIN-CONTAINING PROTEIN"/>
    <property type="match status" value="1"/>
</dbReference>
<comment type="caution">
    <text evidence="2">The sequence shown here is derived from an EMBL/GenBank/DDBJ whole genome shotgun (WGS) entry which is preliminary data.</text>
</comment>
<evidence type="ECO:0000313" key="2">
    <source>
        <dbReference type="EMBL" id="MBC3933369.1"/>
    </source>
</evidence>
<evidence type="ECO:0000313" key="3">
    <source>
        <dbReference type="Proteomes" id="UP000654304"/>
    </source>
</evidence>
<reference evidence="2 3" key="1">
    <citation type="submission" date="2020-08" db="EMBL/GenBank/DDBJ databases">
        <title>Novel species isolated from subtropical streams in China.</title>
        <authorList>
            <person name="Lu H."/>
        </authorList>
    </citation>
    <scope>NUCLEOTIDE SEQUENCE [LARGE SCALE GENOMIC DNA]</scope>
    <source>
        <strain evidence="2 3">CY22W</strain>
    </source>
</reference>
<protein>
    <submittedName>
        <fullName evidence="2">BON domain-containing protein</fullName>
    </submittedName>
</protein>
<name>A0ABR7A971_9BURK</name>
<dbReference type="PANTHER" id="PTHR34606:SF4">
    <property type="entry name" value="OUTER MEMBRANE LIPOPROTEIN DOLP"/>
    <property type="match status" value="1"/>
</dbReference>
<feature type="domain" description="BON" evidence="1">
    <location>
        <begin position="150"/>
        <end position="217"/>
    </location>
</feature>
<dbReference type="InterPro" id="IPR007055">
    <property type="entry name" value="BON_dom"/>
</dbReference>
<organism evidence="2 3">
    <name type="scientific">Undibacterium curvum</name>
    <dbReference type="NCBI Taxonomy" id="2762294"/>
    <lineage>
        <taxon>Bacteria</taxon>
        <taxon>Pseudomonadati</taxon>
        <taxon>Pseudomonadota</taxon>
        <taxon>Betaproteobacteria</taxon>
        <taxon>Burkholderiales</taxon>
        <taxon>Oxalobacteraceae</taxon>
        <taxon>Undibacterium</taxon>
    </lineage>
</organism>
<dbReference type="Pfam" id="PF04972">
    <property type="entry name" value="BON"/>
    <property type="match status" value="3"/>
</dbReference>
<dbReference type="Gene3D" id="3.30.1340.30">
    <property type="match status" value="3"/>
</dbReference>
<gene>
    <name evidence="2" type="ORF">H8K43_16950</name>
</gene>
<dbReference type="InterPro" id="IPR051686">
    <property type="entry name" value="Lipoprotein_DolP"/>
</dbReference>
<feature type="domain" description="BON" evidence="1">
    <location>
        <begin position="78"/>
        <end position="146"/>
    </location>
</feature>
<proteinExistence type="predicted"/>
<sequence length="217" mass="23979">MRSDVQIQSDLMAELKWEPSLDEDAIQVFVKDGVVTLSGQVPSYIQKWIAERTALGVFGVKALTVQLTVNLPQSSVRSDADIARLAQSVLSWNSLVPDERLKIMVENGWITISGEVQWDFEKRAAVKALSSLFGVTGLTDLIHLTRKPRSPLALKTDIEAALRRSGGDMHPHIDVIQEGDCITLSGTVHNDFERSMAKRIAWRAPGVQTVVDHLQIG</sequence>
<dbReference type="EMBL" id="JACOGD010000010">
    <property type="protein sequence ID" value="MBC3933369.1"/>
    <property type="molecule type" value="Genomic_DNA"/>
</dbReference>
<dbReference type="Proteomes" id="UP000654304">
    <property type="component" value="Unassembled WGS sequence"/>
</dbReference>
<feature type="domain" description="BON" evidence="1">
    <location>
        <begin position="3"/>
        <end position="71"/>
    </location>
</feature>
<evidence type="ECO:0000259" key="1">
    <source>
        <dbReference type="PROSITE" id="PS50914"/>
    </source>
</evidence>
<keyword evidence="3" id="KW-1185">Reference proteome</keyword>